<gene>
    <name evidence="1" type="ORF">SPHA_24676</name>
</gene>
<name>A0A812BXB1_ACAPH</name>
<dbReference type="EMBL" id="CAHIKZ030000924">
    <property type="protein sequence ID" value="CAE1245262.1"/>
    <property type="molecule type" value="Genomic_DNA"/>
</dbReference>
<dbReference type="OrthoDB" id="6109609at2759"/>
<accession>A0A812BXB1</accession>
<evidence type="ECO:0000313" key="2">
    <source>
        <dbReference type="Proteomes" id="UP000597762"/>
    </source>
</evidence>
<organism evidence="1 2">
    <name type="scientific">Acanthosepion pharaonis</name>
    <name type="common">Pharaoh cuttlefish</name>
    <name type="synonym">Sepia pharaonis</name>
    <dbReference type="NCBI Taxonomy" id="158019"/>
    <lineage>
        <taxon>Eukaryota</taxon>
        <taxon>Metazoa</taxon>
        <taxon>Spiralia</taxon>
        <taxon>Lophotrochozoa</taxon>
        <taxon>Mollusca</taxon>
        <taxon>Cephalopoda</taxon>
        <taxon>Coleoidea</taxon>
        <taxon>Decapodiformes</taxon>
        <taxon>Sepiida</taxon>
        <taxon>Sepiina</taxon>
        <taxon>Sepiidae</taxon>
        <taxon>Acanthosepion</taxon>
    </lineage>
</organism>
<dbReference type="AlphaFoldDB" id="A0A812BXB1"/>
<dbReference type="InterPro" id="IPR031046">
    <property type="entry name" value="CARNS1"/>
</dbReference>
<dbReference type="EC" id="6.3.2.11" evidence="1"/>
<keyword evidence="2" id="KW-1185">Reference proteome</keyword>
<dbReference type="Proteomes" id="UP000597762">
    <property type="component" value="Unassembled WGS sequence"/>
</dbReference>
<sequence length="514" mass="58121">MGSGTEENFKQNLTISNSSENETEIYKELSQDQSIQLEDYTAVLWQKPTWTVPCGLCGCLLPSENDSHVKRYYEALQHTLSETGLPETIDMTREAKKVTRDQVTIGILSSPVECMSILLSGGEQCPGDMLLILSHSWCRKLPSPSLANKYSLYVHQAVTFHKGGYSFLERYSPPRRVTYFVNFFTNACTGGVCYEESKYLVRNEINKFITQIKDASFNKLVVKPSGVLWYGSKFVSFHDKMDIEGITSAVENVIRHLEERDSVLVEEYIQFEQPQLQQQDDSMDTVRIRSTVCRTSSEKPQTTKITCGIGSSDQPVNGDNSVPHSLELSLKKFGFSDVQIKEIRKDIELQSEKTMASIIKNEKNFSEEKRGEVGAQTDVIGIDLILKKQAEKYEVVVIEVNSHDCMINCQVYEFMNPNTLHEAATELVQTMIARSNAFLMNDKTLLIIGAGSYSKWFIFEEAIKLGIKVVLVDTDLDDSMPKVSEIDRGVCLRQRAYESTRLRRDSGSDAKHFG</sequence>
<dbReference type="GO" id="GO:0047730">
    <property type="term" value="F:carnosine synthase activity"/>
    <property type="evidence" value="ECO:0007669"/>
    <property type="project" value="UniProtKB-EC"/>
</dbReference>
<comment type="caution">
    <text evidence="1">The sequence shown here is derived from an EMBL/GenBank/DDBJ whole genome shotgun (WGS) entry which is preliminary data.</text>
</comment>
<keyword evidence="1" id="KW-0436">Ligase</keyword>
<evidence type="ECO:0000313" key="1">
    <source>
        <dbReference type="EMBL" id="CAE1245262.1"/>
    </source>
</evidence>
<proteinExistence type="predicted"/>
<protein>
    <submittedName>
        <fullName evidence="1">CRNS1</fullName>
        <ecNumber evidence="1">6.3.2.11</ecNumber>
    </submittedName>
</protein>
<reference evidence="1" key="1">
    <citation type="submission" date="2021-01" db="EMBL/GenBank/DDBJ databases">
        <authorList>
            <person name="Li R."/>
            <person name="Bekaert M."/>
        </authorList>
    </citation>
    <scope>NUCLEOTIDE SEQUENCE</scope>
    <source>
        <strain evidence="1">Farmed</strain>
    </source>
</reference>
<dbReference type="GO" id="GO:0035499">
    <property type="term" value="P:carnosine biosynthetic process"/>
    <property type="evidence" value="ECO:0007669"/>
    <property type="project" value="InterPro"/>
</dbReference>
<dbReference type="GO" id="GO:0016887">
    <property type="term" value="F:ATP hydrolysis activity"/>
    <property type="evidence" value="ECO:0007669"/>
    <property type="project" value="InterPro"/>
</dbReference>
<dbReference type="PANTHER" id="PTHR48066">
    <property type="entry name" value="CARNOSINE SYNTHASE 1"/>
    <property type="match status" value="1"/>
</dbReference>
<dbReference type="PANTHER" id="PTHR48066:SF1">
    <property type="entry name" value="CARNOSINE SYNTHASE 1"/>
    <property type="match status" value="1"/>
</dbReference>